<dbReference type="Pfam" id="PF01725">
    <property type="entry name" value="Ham1p_like"/>
    <property type="match status" value="1"/>
</dbReference>
<evidence type="ECO:0000256" key="1">
    <source>
        <dbReference type="ARBA" id="ARBA00008023"/>
    </source>
</evidence>
<accession>A0ABU1GR49</accession>
<dbReference type="SUPFAM" id="SSF52972">
    <property type="entry name" value="ITPase-like"/>
    <property type="match status" value="1"/>
</dbReference>
<evidence type="ECO:0000256" key="8">
    <source>
        <dbReference type="RuleBase" id="RU003781"/>
    </source>
</evidence>
<dbReference type="EMBL" id="JARWAO010000001">
    <property type="protein sequence ID" value="MDR5894496.1"/>
    <property type="molecule type" value="Genomic_DNA"/>
</dbReference>
<dbReference type="HAMAP" id="MF_01405">
    <property type="entry name" value="Non_canon_purine_NTPase"/>
    <property type="match status" value="1"/>
</dbReference>
<evidence type="ECO:0000256" key="4">
    <source>
        <dbReference type="ARBA" id="ARBA00022801"/>
    </source>
</evidence>
<dbReference type="PANTHER" id="PTHR11067">
    <property type="entry name" value="INOSINE TRIPHOSPHATE PYROPHOSPHATASE/HAM1 PROTEIN"/>
    <property type="match status" value="1"/>
</dbReference>
<dbReference type="Proteomes" id="UP001269375">
    <property type="component" value="Unassembled WGS sequence"/>
</dbReference>
<protein>
    <recommendedName>
        <fullName evidence="7">dITP/XTP pyrophosphatase</fullName>
        <ecNumber evidence="7">3.6.1.66</ecNumber>
    </recommendedName>
    <alternativeName>
        <fullName evidence="7">Non-canonical purine NTP pyrophosphatase</fullName>
    </alternativeName>
    <alternativeName>
        <fullName evidence="7">Non-standard purine NTP pyrophosphatase</fullName>
    </alternativeName>
    <alternativeName>
        <fullName evidence="7">Nucleoside-triphosphate diphosphatase</fullName>
    </alternativeName>
    <alternativeName>
        <fullName evidence="7">Nucleoside-triphosphate pyrophosphatase</fullName>
        <shortName evidence="7">NTPase</shortName>
    </alternativeName>
</protein>
<comment type="caution">
    <text evidence="9">The sequence shown here is derived from an EMBL/GenBank/DDBJ whole genome shotgun (WGS) entry which is preliminary data.</text>
</comment>
<keyword evidence="6 7" id="KW-0546">Nucleotide metabolism</keyword>
<organism evidence="9 10">
    <name type="scientific">Larsenimonas suaedae</name>
    <dbReference type="NCBI Taxonomy" id="1851019"/>
    <lineage>
        <taxon>Bacteria</taxon>
        <taxon>Pseudomonadati</taxon>
        <taxon>Pseudomonadota</taxon>
        <taxon>Gammaproteobacteria</taxon>
        <taxon>Oceanospirillales</taxon>
        <taxon>Halomonadaceae</taxon>
        <taxon>Larsenimonas</taxon>
    </lineage>
</organism>
<reference evidence="9 10" key="1">
    <citation type="submission" date="2023-04" db="EMBL/GenBank/DDBJ databases">
        <title>A long-awaited taxogenomic arrangement of the family Halomonadaceae.</title>
        <authorList>
            <person name="De La Haba R."/>
            <person name="Chuvochina M."/>
            <person name="Wittouck S."/>
            <person name="Arahal D.R."/>
            <person name="Sanchez-Porro C."/>
            <person name="Hugenholtz P."/>
            <person name="Ventosa A."/>
        </authorList>
    </citation>
    <scope>NUCLEOTIDE SEQUENCE [LARGE SCALE GENOMIC DNA]</scope>
    <source>
        <strain evidence="9 10">DSM 22428</strain>
    </source>
</reference>
<comment type="catalytic activity">
    <reaction evidence="7">
        <text>ITP + H2O = IMP + diphosphate + H(+)</text>
        <dbReference type="Rhea" id="RHEA:29399"/>
        <dbReference type="ChEBI" id="CHEBI:15377"/>
        <dbReference type="ChEBI" id="CHEBI:15378"/>
        <dbReference type="ChEBI" id="CHEBI:33019"/>
        <dbReference type="ChEBI" id="CHEBI:58053"/>
        <dbReference type="ChEBI" id="CHEBI:61402"/>
        <dbReference type="EC" id="3.6.1.66"/>
    </reaction>
</comment>
<comment type="subunit">
    <text evidence="7">Homodimer.</text>
</comment>
<comment type="function">
    <text evidence="7">Pyrophosphatase that catalyzes the hydrolysis of nucleoside triphosphates to their monophosphate derivatives, with a high preference for the non-canonical purine nucleotides XTP (xanthosine triphosphate), dITP (deoxyinosine triphosphate) and ITP. Seems to function as a house-cleaning enzyme that removes non-canonical purine nucleotides from the nucleotide pool, thus preventing their incorporation into DNA/RNA and avoiding chromosomal lesions.</text>
</comment>
<dbReference type="PANTHER" id="PTHR11067:SF9">
    <property type="entry name" value="INOSINE TRIPHOSPHATE PYROPHOSPHATASE"/>
    <property type="match status" value="1"/>
</dbReference>
<sequence>MSSSLVLASGNKGKLDEFHQLLAPLGVRVHAQSEFDIGSVEETGLTFVENALLKARHASRLSGLPALADDSGLAVDALNGAPGIFSARFSGVNATDAQNNDALLNALKGTDPDKRRAHYWCVLVYLAHADDPVPSIVQTSWTGRILTVPQGNNGFGYDPLFYLPEQGQTVAELEAVEKNRLSHRGRAMQELLKILSTR</sequence>
<keyword evidence="4 7" id="KW-0378">Hydrolase</keyword>
<dbReference type="Gene3D" id="3.90.950.10">
    <property type="match status" value="1"/>
</dbReference>
<comment type="similarity">
    <text evidence="1 7 8">Belongs to the HAM1 NTPase family.</text>
</comment>
<evidence type="ECO:0000256" key="5">
    <source>
        <dbReference type="ARBA" id="ARBA00022842"/>
    </source>
</evidence>
<dbReference type="EC" id="3.6.1.66" evidence="7"/>
<comment type="catalytic activity">
    <reaction evidence="7">
        <text>dITP + H2O = dIMP + diphosphate + H(+)</text>
        <dbReference type="Rhea" id="RHEA:28342"/>
        <dbReference type="ChEBI" id="CHEBI:15377"/>
        <dbReference type="ChEBI" id="CHEBI:15378"/>
        <dbReference type="ChEBI" id="CHEBI:33019"/>
        <dbReference type="ChEBI" id="CHEBI:61194"/>
        <dbReference type="ChEBI" id="CHEBI:61382"/>
        <dbReference type="EC" id="3.6.1.66"/>
    </reaction>
</comment>
<evidence type="ECO:0000313" key="10">
    <source>
        <dbReference type="Proteomes" id="UP001269375"/>
    </source>
</evidence>
<dbReference type="RefSeq" id="WP_251593466.1">
    <property type="nucleotide sequence ID" value="NZ_JAMLJI010000002.1"/>
</dbReference>
<dbReference type="CDD" id="cd00515">
    <property type="entry name" value="HAM1"/>
    <property type="match status" value="1"/>
</dbReference>
<comment type="cofactor">
    <cofactor evidence="7">
        <name>Mg(2+)</name>
        <dbReference type="ChEBI" id="CHEBI:18420"/>
    </cofactor>
    <text evidence="7">Binds 1 Mg(2+) ion per subunit.</text>
</comment>
<feature type="binding site" evidence="7">
    <location>
        <position position="71"/>
    </location>
    <ligand>
        <name>substrate</name>
    </ligand>
</feature>
<evidence type="ECO:0000256" key="2">
    <source>
        <dbReference type="ARBA" id="ARBA00022723"/>
    </source>
</evidence>
<comment type="catalytic activity">
    <reaction evidence="7">
        <text>XTP + H2O = XMP + diphosphate + H(+)</text>
        <dbReference type="Rhea" id="RHEA:28610"/>
        <dbReference type="ChEBI" id="CHEBI:15377"/>
        <dbReference type="ChEBI" id="CHEBI:15378"/>
        <dbReference type="ChEBI" id="CHEBI:33019"/>
        <dbReference type="ChEBI" id="CHEBI:57464"/>
        <dbReference type="ChEBI" id="CHEBI:61314"/>
        <dbReference type="EC" id="3.6.1.66"/>
    </reaction>
</comment>
<feature type="binding site" evidence="7">
    <location>
        <begin position="155"/>
        <end position="158"/>
    </location>
    <ligand>
        <name>substrate</name>
    </ligand>
</feature>
<gene>
    <name evidence="9" type="primary">rdgB</name>
    <name evidence="9" type="ORF">QC825_00245</name>
</gene>
<feature type="binding site" evidence="7">
    <location>
        <position position="41"/>
    </location>
    <ligand>
        <name>Mg(2+)</name>
        <dbReference type="ChEBI" id="CHEBI:18420"/>
    </ligand>
</feature>
<feature type="binding site" evidence="7">
    <location>
        <begin position="9"/>
        <end position="14"/>
    </location>
    <ligand>
        <name>substrate</name>
    </ligand>
</feature>
<keyword evidence="10" id="KW-1185">Reference proteome</keyword>
<feature type="binding site" evidence="7">
    <location>
        <position position="178"/>
    </location>
    <ligand>
        <name>substrate</name>
    </ligand>
</feature>
<evidence type="ECO:0000313" key="9">
    <source>
        <dbReference type="EMBL" id="MDR5894496.1"/>
    </source>
</evidence>
<name>A0ABU1GR49_9GAMM</name>
<keyword evidence="3 7" id="KW-0547">Nucleotide-binding</keyword>
<feature type="binding site" evidence="7">
    <location>
        <begin position="183"/>
        <end position="184"/>
    </location>
    <ligand>
        <name>substrate</name>
    </ligand>
</feature>
<dbReference type="InterPro" id="IPR020922">
    <property type="entry name" value="dITP/XTP_pyrophosphatase"/>
</dbReference>
<dbReference type="NCBIfam" id="TIGR00042">
    <property type="entry name" value="RdgB/HAM1 family non-canonical purine NTP pyrophosphatase"/>
    <property type="match status" value="1"/>
</dbReference>
<proteinExistence type="inferred from homology"/>
<evidence type="ECO:0000256" key="6">
    <source>
        <dbReference type="ARBA" id="ARBA00023080"/>
    </source>
</evidence>
<evidence type="ECO:0000256" key="3">
    <source>
        <dbReference type="ARBA" id="ARBA00022741"/>
    </source>
</evidence>
<feature type="binding site" evidence="7">
    <location>
        <position position="70"/>
    </location>
    <ligand>
        <name>Mg(2+)</name>
        <dbReference type="ChEBI" id="CHEBI:18420"/>
    </ligand>
</feature>
<dbReference type="InterPro" id="IPR002637">
    <property type="entry name" value="RdgB/HAM1"/>
</dbReference>
<feature type="active site" description="Proton acceptor" evidence="7">
    <location>
        <position position="70"/>
    </location>
</feature>
<keyword evidence="5 7" id="KW-0460">Magnesium</keyword>
<dbReference type="InterPro" id="IPR029001">
    <property type="entry name" value="ITPase-like_fam"/>
</dbReference>
<evidence type="ECO:0000256" key="7">
    <source>
        <dbReference type="HAMAP-Rule" id="MF_01405"/>
    </source>
</evidence>
<keyword evidence="2 7" id="KW-0479">Metal-binding</keyword>